<feature type="compositionally biased region" description="Basic and acidic residues" evidence="1">
    <location>
        <begin position="51"/>
        <end position="64"/>
    </location>
</feature>
<evidence type="ECO:0000313" key="2">
    <source>
        <dbReference type="EMBL" id="KAJ1174842.1"/>
    </source>
</evidence>
<proteinExistence type="predicted"/>
<gene>
    <name evidence="2" type="ORF">NDU88_000133</name>
</gene>
<protein>
    <submittedName>
        <fullName evidence="2">Uncharacterized protein</fullName>
    </submittedName>
</protein>
<reference evidence="2" key="1">
    <citation type="journal article" date="2022" name="bioRxiv">
        <title>Sequencing and chromosome-scale assembly of the giantPleurodeles waltlgenome.</title>
        <authorList>
            <person name="Brown T."/>
            <person name="Elewa A."/>
            <person name="Iarovenko S."/>
            <person name="Subramanian E."/>
            <person name="Araus A.J."/>
            <person name="Petzold A."/>
            <person name="Susuki M."/>
            <person name="Suzuki K.-i.T."/>
            <person name="Hayashi T."/>
            <person name="Toyoda A."/>
            <person name="Oliveira C."/>
            <person name="Osipova E."/>
            <person name="Leigh N.D."/>
            <person name="Simon A."/>
            <person name="Yun M.H."/>
        </authorList>
    </citation>
    <scope>NUCLEOTIDE SEQUENCE</scope>
    <source>
        <strain evidence="2">20211129_DDA</strain>
        <tissue evidence="2">Liver</tissue>
    </source>
</reference>
<dbReference type="EMBL" id="JANPWB010000006">
    <property type="protein sequence ID" value="KAJ1174842.1"/>
    <property type="molecule type" value="Genomic_DNA"/>
</dbReference>
<feature type="region of interest" description="Disordered" evidence="1">
    <location>
        <begin position="175"/>
        <end position="201"/>
    </location>
</feature>
<feature type="region of interest" description="Disordered" evidence="1">
    <location>
        <begin position="1"/>
        <end position="64"/>
    </location>
</feature>
<dbReference type="AlphaFoldDB" id="A0AAV7TGA3"/>
<feature type="compositionally biased region" description="Basic and acidic residues" evidence="1">
    <location>
        <begin position="175"/>
        <end position="185"/>
    </location>
</feature>
<keyword evidence="3" id="KW-1185">Reference proteome</keyword>
<sequence>MRVCVPPSALQNPPGLLPEDAGTYLPADRNHSTPAACDEGVGHSFSGVGRDPAEDLSEHAECEEARRRDGVDLLGHGEKEVQDESEVLQAAEFHPFCDVFHSILKVGFGGGWAFGEGEYQLGVVSAGDDVVVVFACDVGEGAHVDIEESRAERGALSDAADDLGGIRAERREVDSLGAVREKRGDPVQGLSLDTGGAEAGY</sequence>
<comment type="caution">
    <text evidence="2">The sequence shown here is derived from an EMBL/GenBank/DDBJ whole genome shotgun (WGS) entry which is preliminary data.</text>
</comment>
<organism evidence="2 3">
    <name type="scientific">Pleurodeles waltl</name>
    <name type="common">Iberian ribbed newt</name>
    <dbReference type="NCBI Taxonomy" id="8319"/>
    <lineage>
        <taxon>Eukaryota</taxon>
        <taxon>Metazoa</taxon>
        <taxon>Chordata</taxon>
        <taxon>Craniata</taxon>
        <taxon>Vertebrata</taxon>
        <taxon>Euteleostomi</taxon>
        <taxon>Amphibia</taxon>
        <taxon>Batrachia</taxon>
        <taxon>Caudata</taxon>
        <taxon>Salamandroidea</taxon>
        <taxon>Salamandridae</taxon>
        <taxon>Pleurodelinae</taxon>
        <taxon>Pleurodeles</taxon>
    </lineage>
</organism>
<evidence type="ECO:0000256" key="1">
    <source>
        <dbReference type="SAM" id="MobiDB-lite"/>
    </source>
</evidence>
<evidence type="ECO:0000313" key="3">
    <source>
        <dbReference type="Proteomes" id="UP001066276"/>
    </source>
</evidence>
<dbReference type="Proteomes" id="UP001066276">
    <property type="component" value="Chromosome 3_2"/>
</dbReference>
<name>A0AAV7TGA3_PLEWA</name>
<accession>A0AAV7TGA3</accession>